<dbReference type="Proteomes" id="UP000460298">
    <property type="component" value="Unassembled WGS sequence"/>
</dbReference>
<gene>
    <name evidence="1" type="ORF">F9K24_15305</name>
</gene>
<proteinExistence type="predicted"/>
<dbReference type="AlphaFoldDB" id="A0A833LXW7"/>
<evidence type="ECO:0008006" key="3">
    <source>
        <dbReference type="Google" id="ProtNLM"/>
    </source>
</evidence>
<name>A0A833LXW7_9LEPT</name>
<dbReference type="Gene3D" id="3.20.20.140">
    <property type="entry name" value="Metal-dependent hydrolases"/>
    <property type="match status" value="1"/>
</dbReference>
<organism evidence="1 2">
    <name type="scientific">Leptonema illini</name>
    <dbReference type="NCBI Taxonomy" id="183"/>
    <lineage>
        <taxon>Bacteria</taxon>
        <taxon>Pseudomonadati</taxon>
        <taxon>Spirochaetota</taxon>
        <taxon>Spirochaetia</taxon>
        <taxon>Leptospirales</taxon>
        <taxon>Leptospiraceae</taxon>
        <taxon>Leptonema</taxon>
    </lineage>
</organism>
<dbReference type="SUPFAM" id="SSF89550">
    <property type="entry name" value="PHP domain-like"/>
    <property type="match status" value="1"/>
</dbReference>
<evidence type="ECO:0000313" key="1">
    <source>
        <dbReference type="EMBL" id="KAB2930830.1"/>
    </source>
</evidence>
<accession>A0A833LXW7</accession>
<dbReference type="EMBL" id="WBUI01000017">
    <property type="protein sequence ID" value="KAB2930830.1"/>
    <property type="molecule type" value="Genomic_DNA"/>
</dbReference>
<evidence type="ECO:0000313" key="2">
    <source>
        <dbReference type="Proteomes" id="UP000460298"/>
    </source>
</evidence>
<protein>
    <recommendedName>
        <fullName evidence="3">Polymerase/histidinol phosphatase N-terminal domain-containing protein</fullName>
    </recommendedName>
</protein>
<reference evidence="1 2" key="1">
    <citation type="submission" date="2019-10" db="EMBL/GenBank/DDBJ databases">
        <title>Extracellular Electron Transfer in a Candidatus Methanoperedens spp. Enrichment Culture.</title>
        <authorList>
            <person name="Berger S."/>
            <person name="Rangel Shaw D."/>
            <person name="Berben T."/>
            <person name="In 'T Zandt M."/>
            <person name="Frank J."/>
            <person name="Reimann J."/>
            <person name="Jetten M.S.M."/>
            <person name="Welte C.U."/>
        </authorList>
    </citation>
    <scope>NUCLEOTIDE SEQUENCE [LARGE SCALE GENOMIC DNA]</scope>
    <source>
        <strain evidence="1">SB12</strain>
    </source>
</reference>
<comment type="caution">
    <text evidence="1">The sequence shown here is derived from an EMBL/GenBank/DDBJ whole genome shotgun (WGS) entry which is preliminary data.</text>
</comment>
<sequence>MAGRVGLALFAVFLMTVAFNVVTSLLLRDRAVKVPAIVSSKEAALYDPYAQNGFWLKGCFHVHTDAHPVTPERHTPHLVASSYRERGYDVLAISDYNQITDGARFFPYAMPSYEWGHNLIKRHALVLGAEEVVPDYFPLFAFRENVQWSLHRLSGSGAFVAINHPLLFGAFTDEDLVSLDGYQGVEIFSPFGDVVDLYDRILSAGRPVFPLASDDLHYLPAALIAEAGEPFYKRVMRMAANLEGREGEAFLRYNYVLSRSRKAEHIKEALCRGSFVAVREYLSGFGQRPIHFIGVQNGEVRVKLDKAAQQIDFIGPGGEVLKRVQNTNAASFAVTEIESYVRIDIQDLRGRMLSSPFFRHDGSLSNGLCREAAMAAHSDEK</sequence>
<dbReference type="InterPro" id="IPR016195">
    <property type="entry name" value="Pol/histidinol_Pase-like"/>
</dbReference>